<organism evidence="1 2">
    <name type="scientific">Candidatus Methanoperedens nitratireducens</name>
    <dbReference type="NCBI Taxonomy" id="1392998"/>
    <lineage>
        <taxon>Archaea</taxon>
        <taxon>Methanobacteriati</taxon>
        <taxon>Methanobacteriota</taxon>
        <taxon>Stenosarchaea group</taxon>
        <taxon>Methanomicrobia</taxon>
        <taxon>Methanosarcinales</taxon>
        <taxon>ANME-2 cluster</taxon>
        <taxon>Candidatus Methanoperedentaceae</taxon>
        <taxon>Candidatus Methanoperedens</taxon>
    </lineage>
</organism>
<sequence length="90" mass="10647">MSDILSEIRNMGSSKRKEAWEYLKVSFTLNQFLRDLKKHHRSTQAIRKNLTQLSKLHVRISQDLDESHTRDIVQLIQKLQSSNIKNDTKK</sequence>
<evidence type="ECO:0000313" key="1">
    <source>
        <dbReference type="EMBL" id="KPQ43615.1"/>
    </source>
</evidence>
<protein>
    <submittedName>
        <fullName evidence="1">Uncharacterized protein</fullName>
    </submittedName>
</protein>
<dbReference type="AlphaFoldDB" id="A0A0P8CA02"/>
<evidence type="ECO:0000313" key="2">
    <source>
        <dbReference type="Proteomes" id="UP000050360"/>
    </source>
</evidence>
<comment type="caution">
    <text evidence="1">The sequence shown here is derived from an EMBL/GenBank/DDBJ whole genome shotgun (WGS) entry which is preliminary data.</text>
</comment>
<dbReference type="Proteomes" id="UP000050360">
    <property type="component" value="Unassembled WGS sequence"/>
</dbReference>
<gene>
    <name evidence="1" type="ORF">MPEBLZ_01798</name>
</gene>
<proteinExistence type="predicted"/>
<name>A0A0P8CA02_9EURY</name>
<reference evidence="1 2" key="1">
    <citation type="submission" date="2015-09" db="EMBL/GenBank/DDBJ databases">
        <title>A metagenomics-based metabolic model of nitrate-dependent anaerobic oxidation of methane by Methanoperedens-like archaea.</title>
        <authorList>
            <person name="Arshad A."/>
            <person name="Speth D.R."/>
            <person name="De Graaf R.M."/>
            <person name="Op Den Camp H.J."/>
            <person name="Jetten M.S."/>
            <person name="Welte C.U."/>
        </authorList>
    </citation>
    <scope>NUCLEOTIDE SEQUENCE [LARGE SCALE GENOMIC DNA]</scope>
</reference>
<accession>A0A0P8CA02</accession>
<dbReference type="EMBL" id="LKCM01000137">
    <property type="protein sequence ID" value="KPQ43615.1"/>
    <property type="molecule type" value="Genomic_DNA"/>
</dbReference>